<keyword evidence="3" id="KW-1185">Reference proteome</keyword>
<dbReference type="RefSeq" id="WP_067980592.1">
    <property type="nucleotide sequence ID" value="NZ_CP014163.1"/>
</dbReference>
<protein>
    <recommendedName>
        <fullName evidence="1">Carbohydrate kinase PfkB domain-containing protein</fullName>
    </recommendedName>
</protein>
<dbReference type="GO" id="GO:0016798">
    <property type="term" value="F:hydrolase activity, acting on glycosyl bonds"/>
    <property type="evidence" value="ECO:0007669"/>
    <property type="project" value="TreeGrafter"/>
</dbReference>
<dbReference type="OrthoDB" id="9806249at2"/>
<dbReference type="SUPFAM" id="SSF53613">
    <property type="entry name" value="Ribokinase-like"/>
    <property type="match status" value="1"/>
</dbReference>
<dbReference type="AlphaFoldDB" id="A0A109RHI0"/>
<dbReference type="InterPro" id="IPR011611">
    <property type="entry name" value="PfkB_dom"/>
</dbReference>
<dbReference type="PANTHER" id="PTHR42909">
    <property type="entry name" value="ZGC:136858"/>
    <property type="match status" value="1"/>
</dbReference>
<dbReference type="PANTHER" id="PTHR42909:SF1">
    <property type="entry name" value="CARBOHYDRATE KINASE PFKB DOMAIN-CONTAINING PROTEIN"/>
    <property type="match status" value="1"/>
</dbReference>
<dbReference type="SUPFAM" id="SSF46785">
    <property type="entry name" value="Winged helix' DNA-binding domain"/>
    <property type="match status" value="1"/>
</dbReference>
<dbReference type="GO" id="GO:0005737">
    <property type="term" value="C:cytoplasm"/>
    <property type="evidence" value="ECO:0007669"/>
    <property type="project" value="TreeGrafter"/>
</dbReference>
<dbReference type="EMBL" id="CP014163">
    <property type="protein sequence ID" value="AMB99906.1"/>
    <property type="molecule type" value="Genomic_DNA"/>
</dbReference>
<dbReference type="Gene3D" id="3.40.1190.20">
    <property type="match status" value="1"/>
</dbReference>
<dbReference type="InterPro" id="IPR036388">
    <property type="entry name" value="WH-like_DNA-bd_sf"/>
</dbReference>
<name>A0A109RHI0_9LACT</name>
<dbReference type="Pfam" id="PF00294">
    <property type="entry name" value="PfkB"/>
    <property type="match status" value="1"/>
</dbReference>
<dbReference type="STRING" id="128944.AWM75_07955"/>
<dbReference type="KEGG" id="auh:AWM75_07955"/>
<sequence length="362" mass="39947">MLTAREQEILNIIEHDPLISQEDLAGKLGISRSGVASHIHHLTRKGYIKGRGYVLSEPEFVSVIGSINMDILGTPSGDLIRNNSNPGAIQNSLGGAGRNIALNLTQLDVANYFISIYGNDMYGDEFEADAKRRAMNLDCCERTDQARTSSYMQVFDRKSNKYFAVDDMAINERMTPEFLSVYLDRINHSKLCVVDANLSVAALTYIFDQVTVPIIAKTVSLNKNAHILVNLSKLFALVATPKELKQIMVDLGQDQGTEAAAVSYLLGQGVKHILLFSEKTGLSYYSQDNQLHVSKGHQLVNVGGANAAITSVLVWGYLNQLGWKYIIQLAYCAAILTCAVTESVNPHLDLDRLFDTHDELFS</sequence>
<reference evidence="3" key="2">
    <citation type="submission" date="2016-01" db="EMBL/GenBank/DDBJ databases">
        <title>Six Aerococcus type strain genome sequencing and assembly using PacBio and Illumina Hiseq.</title>
        <authorList>
            <person name="Carkaci D."/>
            <person name="Dargis R."/>
            <person name="Nielsen X.C."/>
            <person name="Skovgaard O."/>
            <person name="Fuursted K."/>
            <person name="Christensen J.J."/>
        </authorList>
    </citation>
    <scope>NUCLEOTIDE SEQUENCE [LARGE SCALE GENOMIC DNA]</scope>
    <source>
        <strain evidence="3">CCUG42038B</strain>
    </source>
</reference>
<evidence type="ECO:0000313" key="3">
    <source>
        <dbReference type="Proteomes" id="UP000062260"/>
    </source>
</evidence>
<dbReference type="InterPro" id="IPR036390">
    <property type="entry name" value="WH_DNA-bd_sf"/>
</dbReference>
<dbReference type="Proteomes" id="UP000062260">
    <property type="component" value="Chromosome"/>
</dbReference>
<dbReference type="InterPro" id="IPR029056">
    <property type="entry name" value="Ribokinase-like"/>
</dbReference>
<accession>A0A109RHI0</accession>
<dbReference type="Pfam" id="PF13412">
    <property type="entry name" value="HTH_24"/>
    <property type="match status" value="1"/>
</dbReference>
<evidence type="ECO:0000259" key="1">
    <source>
        <dbReference type="Pfam" id="PF00294"/>
    </source>
</evidence>
<reference evidence="2 3" key="1">
    <citation type="journal article" date="2016" name="Genome Announc.">
        <title>Complete Genome Sequences of Aerococcus christensenii CCUG 28831T, Aerococcus sanguinicola CCUG 43001T, Aerococcus urinae CCUG 36881T, Aerococcus urinaeequi CCUG 28094T, Aerococcus urinaehominis CCUG 42038 BT, and Aerococcus viridans CCUG 4311T.</title>
        <authorList>
            <person name="Carkaci D."/>
            <person name="Dargis R."/>
            <person name="Nielsen X.C."/>
            <person name="Skovgaard O."/>
            <person name="Fuursted K."/>
            <person name="Christensen J.J."/>
        </authorList>
    </citation>
    <scope>NUCLEOTIDE SEQUENCE [LARGE SCALE GENOMIC DNA]</scope>
    <source>
        <strain evidence="2 3">CCUG42038B</strain>
    </source>
</reference>
<proteinExistence type="predicted"/>
<evidence type="ECO:0000313" key="2">
    <source>
        <dbReference type="EMBL" id="AMB99906.1"/>
    </source>
</evidence>
<feature type="domain" description="Carbohydrate kinase PfkB" evidence="1">
    <location>
        <begin position="60"/>
        <end position="337"/>
    </location>
</feature>
<dbReference type="GO" id="GO:0004730">
    <property type="term" value="F:pseudouridylate synthase activity"/>
    <property type="evidence" value="ECO:0007669"/>
    <property type="project" value="TreeGrafter"/>
</dbReference>
<gene>
    <name evidence="2" type="ORF">AWM75_07955</name>
</gene>
<organism evidence="2 3">
    <name type="scientific">Aerococcus urinaehominis</name>
    <dbReference type="NCBI Taxonomy" id="128944"/>
    <lineage>
        <taxon>Bacteria</taxon>
        <taxon>Bacillati</taxon>
        <taxon>Bacillota</taxon>
        <taxon>Bacilli</taxon>
        <taxon>Lactobacillales</taxon>
        <taxon>Aerococcaceae</taxon>
        <taxon>Aerococcus</taxon>
    </lineage>
</organism>
<dbReference type="Gene3D" id="1.10.10.10">
    <property type="entry name" value="Winged helix-like DNA-binding domain superfamily/Winged helix DNA-binding domain"/>
    <property type="match status" value="1"/>
</dbReference>